<organism evidence="1">
    <name type="scientific">uncultured Caudovirales phage</name>
    <dbReference type="NCBI Taxonomy" id="2100421"/>
    <lineage>
        <taxon>Viruses</taxon>
        <taxon>Duplodnaviria</taxon>
        <taxon>Heunggongvirae</taxon>
        <taxon>Uroviricota</taxon>
        <taxon>Caudoviricetes</taxon>
        <taxon>Peduoviridae</taxon>
        <taxon>Maltschvirus</taxon>
        <taxon>Maltschvirus maltsch</taxon>
    </lineage>
</organism>
<reference evidence="1" key="1">
    <citation type="submission" date="2020-04" db="EMBL/GenBank/DDBJ databases">
        <authorList>
            <person name="Chiriac C."/>
            <person name="Salcher M."/>
            <person name="Ghai R."/>
            <person name="Kavagutti S V."/>
        </authorList>
    </citation>
    <scope>NUCLEOTIDE SEQUENCE</scope>
</reference>
<proteinExistence type="predicted"/>
<dbReference type="EMBL" id="LR796235">
    <property type="protein sequence ID" value="CAB4129749.1"/>
    <property type="molecule type" value="Genomic_DNA"/>
</dbReference>
<accession>A0A6J5LDG3</accession>
<name>A0A6J5LDG3_9CAUD</name>
<sequence>MKDNQDIKNQIKIIRDLINSKNPNISEHITEIKKTYLVEQSEKPEVDTIATKYNVPSAVEDEVEDTDGKRDEVEQGYRISGGLMVIHGDDRKDVELTTDDKKAFQETMDEFVAEVSDLVNFKQLNVYKNNIDWSGKIVDFDVDFYFTIGESNGLYISGDMVKVDENFLDAVNKLQTYYEKFKSKWARILASRKKTKPDTNEQ</sequence>
<evidence type="ECO:0000313" key="1">
    <source>
        <dbReference type="EMBL" id="CAB4129749.1"/>
    </source>
</evidence>
<protein>
    <submittedName>
        <fullName evidence="1">Uncharacterized protein</fullName>
    </submittedName>
</protein>
<gene>
    <name evidence="1" type="ORF">UFOVP117_88</name>
</gene>